<evidence type="ECO:0000313" key="3">
    <source>
        <dbReference type="EMBL" id="GEQ15230.1"/>
    </source>
</evidence>
<evidence type="ECO:0000256" key="1">
    <source>
        <dbReference type="SAM" id="Phobius"/>
    </source>
</evidence>
<reference evidence="3 4" key="1">
    <citation type="submission" date="2019-07" db="EMBL/GenBank/DDBJ databases">
        <title>Whole genome shotgun sequence of Knoellia locipacati NBRC 109775.</title>
        <authorList>
            <person name="Hosoyama A."/>
            <person name="Uohara A."/>
            <person name="Ohji S."/>
            <person name="Ichikawa N."/>
        </authorList>
    </citation>
    <scope>NUCLEOTIDE SEQUENCE [LARGE SCALE GENOMIC DNA]</scope>
    <source>
        <strain evidence="3 4">NBRC 109775</strain>
    </source>
</reference>
<keyword evidence="4" id="KW-1185">Reference proteome</keyword>
<sequence length="183" mass="20077">MPSVPDAVLRETKETFGRVAYTHKTHEKQAELKQASAWRIRVANVVVIGLAAGAALIAPLIRSSPAAWLAFVAGLVGFVFTVLQLSFDPASEASSHQLAAKSYLVLRNEYRRLIADAEVGDQGIDELRARRDALARELSHLERAAPPTSAKAYMLAREALRGAEELSFTQDEYRHLLGPDDRA</sequence>
<gene>
    <name evidence="3" type="ORF">KLO01_32770</name>
</gene>
<keyword evidence="1" id="KW-1133">Transmembrane helix</keyword>
<keyword evidence="1" id="KW-0472">Membrane</keyword>
<name>A0A512T4T7_9MICO</name>
<dbReference type="EMBL" id="BKBA01000014">
    <property type="protein sequence ID" value="GEQ15230.1"/>
    <property type="molecule type" value="Genomic_DNA"/>
</dbReference>
<dbReference type="InterPro" id="IPR040811">
    <property type="entry name" value="SLATT_4"/>
</dbReference>
<dbReference type="AlphaFoldDB" id="A0A512T4T7"/>
<proteinExistence type="predicted"/>
<dbReference type="RefSeq" id="WP_186828092.1">
    <property type="nucleotide sequence ID" value="NZ_BAABDN010000003.1"/>
</dbReference>
<accession>A0A512T4T7</accession>
<feature type="transmembrane region" description="Helical" evidence="1">
    <location>
        <begin position="42"/>
        <end position="61"/>
    </location>
</feature>
<dbReference type="Proteomes" id="UP000321793">
    <property type="component" value="Unassembled WGS sequence"/>
</dbReference>
<feature type="transmembrane region" description="Helical" evidence="1">
    <location>
        <begin position="67"/>
        <end position="87"/>
    </location>
</feature>
<protein>
    <recommendedName>
        <fullName evidence="2">SMODS and SLOG-associating 2TM effector domain-containing protein</fullName>
    </recommendedName>
</protein>
<comment type="caution">
    <text evidence="3">The sequence shown here is derived from an EMBL/GenBank/DDBJ whole genome shotgun (WGS) entry which is preliminary data.</text>
</comment>
<keyword evidence="1" id="KW-0812">Transmembrane</keyword>
<dbReference type="NCBIfam" id="NF033632">
    <property type="entry name" value="SLATT_4"/>
    <property type="match status" value="1"/>
</dbReference>
<dbReference type="Pfam" id="PF18186">
    <property type="entry name" value="SLATT_4"/>
    <property type="match status" value="1"/>
</dbReference>
<evidence type="ECO:0000259" key="2">
    <source>
        <dbReference type="Pfam" id="PF18186"/>
    </source>
</evidence>
<organism evidence="3 4">
    <name type="scientific">Knoellia locipacati</name>
    <dbReference type="NCBI Taxonomy" id="882824"/>
    <lineage>
        <taxon>Bacteria</taxon>
        <taxon>Bacillati</taxon>
        <taxon>Actinomycetota</taxon>
        <taxon>Actinomycetes</taxon>
        <taxon>Micrococcales</taxon>
        <taxon>Intrasporangiaceae</taxon>
        <taxon>Knoellia</taxon>
    </lineage>
</organism>
<feature type="domain" description="SMODS and SLOG-associating 2TM effector" evidence="2">
    <location>
        <begin position="13"/>
        <end position="172"/>
    </location>
</feature>
<evidence type="ECO:0000313" key="4">
    <source>
        <dbReference type="Proteomes" id="UP000321793"/>
    </source>
</evidence>